<dbReference type="Proteomes" id="UP000814033">
    <property type="component" value="Unassembled WGS sequence"/>
</dbReference>
<comment type="caution">
    <text evidence="1">The sequence shown here is derived from an EMBL/GenBank/DDBJ whole genome shotgun (WGS) entry which is preliminary data.</text>
</comment>
<name>A0ACB8RU30_9AGAM</name>
<reference evidence="1" key="2">
    <citation type="journal article" date="2022" name="New Phytol.">
        <title>Evolutionary transition to the ectomycorrhizal habit in the genomes of a hyperdiverse lineage of mushroom-forming fungi.</title>
        <authorList>
            <person name="Looney B."/>
            <person name="Miyauchi S."/>
            <person name="Morin E."/>
            <person name="Drula E."/>
            <person name="Courty P.E."/>
            <person name="Kohler A."/>
            <person name="Kuo A."/>
            <person name="LaButti K."/>
            <person name="Pangilinan J."/>
            <person name="Lipzen A."/>
            <person name="Riley R."/>
            <person name="Andreopoulos W."/>
            <person name="He G."/>
            <person name="Johnson J."/>
            <person name="Nolan M."/>
            <person name="Tritt A."/>
            <person name="Barry K.W."/>
            <person name="Grigoriev I.V."/>
            <person name="Nagy L.G."/>
            <person name="Hibbett D."/>
            <person name="Henrissat B."/>
            <person name="Matheny P.B."/>
            <person name="Labbe J."/>
            <person name="Martin F.M."/>
        </authorList>
    </citation>
    <scope>NUCLEOTIDE SEQUENCE</scope>
    <source>
        <strain evidence="1">FP105234-sp</strain>
    </source>
</reference>
<dbReference type="EMBL" id="MU275902">
    <property type="protein sequence ID" value="KAI0047534.1"/>
    <property type="molecule type" value="Genomic_DNA"/>
</dbReference>
<proteinExistence type="predicted"/>
<keyword evidence="2" id="KW-1185">Reference proteome</keyword>
<evidence type="ECO:0000313" key="1">
    <source>
        <dbReference type="EMBL" id="KAI0047534.1"/>
    </source>
</evidence>
<sequence>MSNSPSSSSASGSSALGTAKPAKAIVAWPSINDVPRPVIGSLLTIYIALTQNETIRMGYLPITSDVPRPSNTSPDDKQRHLETFDAFLSMGLPTIDVSEDRYRNSYGFSKLSDKSGRPNDQTIFIRKSLAEHIGDSPAIETLFVSAVLHEVGHVYRWYLHEEKTPGHMSMRKRNPYRKVGESGEVVELHFFGGRLTPVAKGGFDSKSKLEWSKFIRMDIEKSEGEHYTIDNEWMNTFLNSLRNESSAILPLRTAKRLPAIHHRFRLIGSCGDLNDNDTLNADAVAEESDGGGADDDGADGSGSDGGGADDGEADGGDSDGGDSDGVWADDSPLRFCALHPPSDLRDSPPAVVLVESEADYPPFPPYSLPAVVPADTETRFASSTTDSPNLVALVDSMRPAGLVGLGLRSGSATP</sequence>
<protein>
    <submittedName>
        <fullName evidence="1">Uncharacterized protein</fullName>
    </submittedName>
</protein>
<accession>A0ACB8RU30</accession>
<gene>
    <name evidence="1" type="ORF">FA95DRAFT_1605964</name>
</gene>
<evidence type="ECO:0000313" key="2">
    <source>
        <dbReference type="Proteomes" id="UP000814033"/>
    </source>
</evidence>
<organism evidence="1 2">
    <name type="scientific">Auriscalpium vulgare</name>
    <dbReference type="NCBI Taxonomy" id="40419"/>
    <lineage>
        <taxon>Eukaryota</taxon>
        <taxon>Fungi</taxon>
        <taxon>Dikarya</taxon>
        <taxon>Basidiomycota</taxon>
        <taxon>Agaricomycotina</taxon>
        <taxon>Agaricomycetes</taxon>
        <taxon>Russulales</taxon>
        <taxon>Auriscalpiaceae</taxon>
        <taxon>Auriscalpium</taxon>
    </lineage>
</organism>
<reference evidence="1" key="1">
    <citation type="submission" date="2021-02" db="EMBL/GenBank/DDBJ databases">
        <authorList>
            <consortium name="DOE Joint Genome Institute"/>
            <person name="Ahrendt S."/>
            <person name="Looney B.P."/>
            <person name="Miyauchi S."/>
            <person name="Morin E."/>
            <person name="Drula E."/>
            <person name="Courty P.E."/>
            <person name="Chicoki N."/>
            <person name="Fauchery L."/>
            <person name="Kohler A."/>
            <person name="Kuo A."/>
            <person name="Labutti K."/>
            <person name="Pangilinan J."/>
            <person name="Lipzen A."/>
            <person name="Riley R."/>
            <person name="Andreopoulos W."/>
            <person name="He G."/>
            <person name="Johnson J."/>
            <person name="Barry K.W."/>
            <person name="Grigoriev I.V."/>
            <person name="Nagy L."/>
            <person name="Hibbett D."/>
            <person name="Henrissat B."/>
            <person name="Matheny P.B."/>
            <person name="Labbe J."/>
            <person name="Martin F."/>
        </authorList>
    </citation>
    <scope>NUCLEOTIDE SEQUENCE</scope>
    <source>
        <strain evidence="1">FP105234-sp</strain>
    </source>
</reference>